<comment type="similarity">
    <text evidence="1">Belongs to the bactofilin family.</text>
</comment>
<evidence type="ECO:0000313" key="3">
    <source>
        <dbReference type="EMBL" id="MBK1790873.1"/>
    </source>
</evidence>
<reference evidence="3" key="1">
    <citation type="submission" date="2021-01" db="EMBL/GenBank/DDBJ databases">
        <title>Modified the classification status of verrucomicrobia.</title>
        <authorList>
            <person name="Feng X."/>
        </authorList>
    </citation>
    <scope>NUCLEOTIDE SEQUENCE</scope>
    <source>
        <strain evidence="3">_KCTC 22039</strain>
    </source>
</reference>
<gene>
    <name evidence="3" type="ORF">JIN82_06855</name>
</gene>
<dbReference type="AlphaFoldDB" id="A0A8J7ME51"/>
<evidence type="ECO:0000313" key="4">
    <source>
        <dbReference type="Proteomes" id="UP000624703"/>
    </source>
</evidence>
<dbReference type="Pfam" id="PF04519">
    <property type="entry name" value="Bactofilin"/>
    <property type="match status" value="1"/>
</dbReference>
<evidence type="ECO:0000256" key="2">
    <source>
        <dbReference type="SAM" id="MobiDB-lite"/>
    </source>
</evidence>
<comment type="caution">
    <text evidence="3">The sequence shown here is derived from an EMBL/GenBank/DDBJ whole genome shotgun (WGS) entry which is preliminary data.</text>
</comment>
<evidence type="ECO:0000256" key="1">
    <source>
        <dbReference type="ARBA" id="ARBA00044755"/>
    </source>
</evidence>
<dbReference type="PANTHER" id="PTHR35024:SF4">
    <property type="entry name" value="POLYMER-FORMING CYTOSKELETAL PROTEIN"/>
    <property type="match status" value="1"/>
</dbReference>
<organism evidence="3 4">
    <name type="scientific">Persicirhabdus sediminis</name>
    <dbReference type="NCBI Taxonomy" id="454144"/>
    <lineage>
        <taxon>Bacteria</taxon>
        <taxon>Pseudomonadati</taxon>
        <taxon>Verrucomicrobiota</taxon>
        <taxon>Verrucomicrobiia</taxon>
        <taxon>Verrucomicrobiales</taxon>
        <taxon>Verrucomicrobiaceae</taxon>
        <taxon>Persicirhabdus</taxon>
    </lineage>
</organism>
<dbReference type="PANTHER" id="PTHR35024">
    <property type="entry name" value="HYPOTHETICAL CYTOSOLIC PROTEIN"/>
    <property type="match status" value="1"/>
</dbReference>
<feature type="region of interest" description="Disordered" evidence="2">
    <location>
        <begin position="120"/>
        <end position="170"/>
    </location>
</feature>
<name>A0A8J7ME51_9BACT</name>
<dbReference type="Proteomes" id="UP000624703">
    <property type="component" value="Unassembled WGS sequence"/>
</dbReference>
<proteinExistence type="inferred from homology"/>
<dbReference type="EMBL" id="JAENIM010000034">
    <property type="protein sequence ID" value="MBK1790873.1"/>
    <property type="molecule type" value="Genomic_DNA"/>
</dbReference>
<protein>
    <submittedName>
        <fullName evidence="3">Polymer-forming cytoskeletal protein</fullName>
    </submittedName>
</protein>
<dbReference type="InterPro" id="IPR007607">
    <property type="entry name" value="BacA/B"/>
</dbReference>
<sequence>MPVTQPSSAPAARKSAAAPSGRNVLSTDVEITGSIKFTNDLVVDGRIEGNIESDGSLTVGENAVIKAAINTRSVIIYGKVEGNITVTERVELKENAELIGDIAAATLAIEPGAIFSGKSVIGKPSKTPAQATPAKKPNSKSETRKPAQAKAAPAVQQMGNTQRVTIKANA</sequence>
<feature type="compositionally biased region" description="Low complexity" evidence="2">
    <location>
        <begin position="146"/>
        <end position="157"/>
    </location>
</feature>
<keyword evidence="4" id="KW-1185">Reference proteome</keyword>
<accession>A0A8J7ME51</accession>